<comment type="caution">
    <text evidence="1">The sequence shown here is derived from an EMBL/GenBank/DDBJ whole genome shotgun (WGS) entry which is preliminary data.</text>
</comment>
<keyword evidence="3" id="KW-1185">Reference proteome</keyword>
<accession>A0A5B0NGT6</accession>
<reference evidence="3 4" key="1">
    <citation type="submission" date="2019-05" db="EMBL/GenBank/DDBJ databases">
        <title>Emergence of the Ug99 lineage of the wheat stem rust pathogen through somatic hybridization.</title>
        <authorList>
            <person name="Li F."/>
            <person name="Upadhyaya N.M."/>
            <person name="Sperschneider J."/>
            <person name="Matny O."/>
            <person name="Nguyen-Phuc H."/>
            <person name="Mago R."/>
            <person name="Raley C."/>
            <person name="Miller M.E."/>
            <person name="Silverstein K.A.T."/>
            <person name="Henningsen E."/>
            <person name="Hirsch C.D."/>
            <person name="Visser B."/>
            <person name="Pretorius Z.A."/>
            <person name="Steffenson B.J."/>
            <person name="Schwessinger B."/>
            <person name="Dodds P.N."/>
            <person name="Figueroa M."/>
        </authorList>
    </citation>
    <scope>NUCLEOTIDE SEQUENCE [LARGE SCALE GENOMIC DNA]</scope>
    <source>
        <strain evidence="2">21-0</strain>
        <strain evidence="1 4">Ug99</strain>
    </source>
</reference>
<sequence>MFLKDWIHNSFIAYAVISISLLPSVQLLKLQEHSVVRRDQPRHNCDVNFNNLAMFTDATCMGTDGIVYKCVHKSCQQNFQFYCRDVAPDGKTLTGNLRPIVPDDYTTKDHFIEAYVNYRLYGCPYIPQNSHRQWCNNCFADHDDD</sequence>
<gene>
    <name evidence="2" type="ORF">PGT21_006943</name>
    <name evidence="1" type="ORF">PGTUg99_027883</name>
</gene>
<dbReference type="EMBL" id="VSWC01000040">
    <property type="protein sequence ID" value="KAA1105429.1"/>
    <property type="molecule type" value="Genomic_DNA"/>
</dbReference>
<proteinExistence type="predicted"/>
<dbReference type="Proteomes" id="UP000325313">
    <property type="component" value="Unassembled WGS sequence"/>
</dbReference>
<evidence type="ECO:0000313" key="2">
    <source>
        <dbReference type="EMBL" id="KAA1105429.1"/>
    </source>
</evidence>
<organism evidence="1 4">
    <name type="scientific">Puccinia graminis f. sp. tritici</name>
    <dbReference type="NCBI Taxonomy" id="56615"/>
    <lineage>
        <taxon>Eukaryota</taxon>
        <taxon>Fungi</taxon>
        <taxon>Dikarya</taxon>
        <taxon>Basidiomycota</taxon>
        <taxon>Pucciniomycotina</taxon>
        <taxon>Pucciniomycetes</taxon>
        <taxon>Pucciniales</taxon>
        <taxon>Pucciniaceae</taxon>
        <taxon>Puccinia</taxon>
    </lineage>
</organism>
<evidence type="ECO:0000313" key="3">
    <source>
        <dbReference type="Proteomes" id="UP000324748"/>
    </source>
</evidence>
<evidence type="ECO:0000313" key="4">
    <source>
        <dbReference type="Proteomes" id="UP000325313"/>
    </source>
</evidence>
<name>A0A5B0NGT6_PUCGR</name>
<evidence type="ECO:0000313" key="1">
    <source>
        <dbReference type="EMBL" id="KAA1088437.1"/>
    </source>
</evidence>
<dbReference type="AlphaFoldDB" id="A0A5B0NGT6"/>
<dbReference type="EMBL" id="VDEP01000406">
    <property type="protein sequence ID" value="KAA1088437.1"/>
    <property type="molecule type" value="Genomic_DNA"/>
</dbReference>
<protein>
    <submittedName>
        <fullName evidence="1">Uncharacterized protein</fullName>
    </submittedName>
</protein>
<dbReference type="Proteomes" id="UP000324748">
    <property type="component" value="Unassembled WGS sequence"/>
</dbReference>